<feature type="transmembrane region" description="Helical" evidence="7">
    <location>
        <begin position="41"/>
        <end position="62"/>
    </location>
</feature>
<dbReference type="Proteomes" id="UP000319557">
    <property type="component" value="Chromosome"/>
</dbReference>
<feature type="transmembrane region" description="Helical" evidence="7">
    <location>
        <begin position="385"/>
        <end position="416"/>
    </location>
</feature>
<evidence type="ECO:0000256" key="1">
    <source>
        <dbReference type="ARBA" id="ARBA00004141"/>
    </source>
</evidence>
<evidence type="ECO:0000256" key="2">
    <source>
        <dbReference type="ARBA" id="ARBA00009773"/>
    </source>
</evidence>
<protein>
    <submittedName>
        <fullName evidence="8">Putative inner membrane protein</fullName>
    </submittedName>
</protein>
<feature type="transmembrane region" description="Helical" evidence="7">
    <location>
        <begin position="12"/>
        <end position="35"/>
    </location>
</feature>
<feature type="transmembrane region" description="Helical" evidence="7">
    <location>
        <begin position="74"/>
        <end position="96"/>
    </location>
</feature>
<dbReference type="KEGG" id="ruv:EC9_19520"/>
<feature type="transmembrane region" description="Helical" evidence="7">
    <location>
        <begin position="357"/>
        <end position="379"/>
    </location>
</feature>
<dbReference type="InterPro" id="IPR002549">
    <property type="entry name" value="AI-2E-like"/>
</dbReference>
<dbReference type="GO" id="GO:0016020">
    <property type="term" value="C:membrane"/>
    <property type="evidence" value="ECO:0007669"/>
    <property type="project" value="UniProtKB-SubCell"/>
</dbReference>
<evidence type="ECO:0000256" key="7">
    <source>
        <dbReference type="SAM" id="Phobius"/>
    </source>
</evidence>
<dbReference type="PANTHER" id="PTHR21716">
    <property type="entry name" value="TRANSMEMBRANE PROTEIN"/>
    <property type="match status" value="1"/>
</dbReference>
<sequence>MTDSENADLPRFGMYRFISIAVLIVVILVTSLLFYRVMINFFIPLFLAALLVVLFHPLHDWYSKRFPGRGHTAATLTTATVLLIVLLPGCILLGMASVQATRIVTEINLGSIDLAIARSLKAVGLELPCATELEAVDDRLMQVNQMFDLQREHVQVEKQLAQLRNEFGTLEQALVNRDGGIHAAYFEQVSTDIDELNTYLAEAVASLDATNVEPAAEVGEAADETDPTADEMDELLPANRFHMAVASITRDYGKFKNTISGGPFLGPIRQAVNPTPEKRETWIREVFHFIQPRVVSVTQATAVFAAKALFGLMILTISIYFFLLDGPGMTKTIMALSPLDDRYEKELLIEFDKVSRAVVLATFLSALAQGVLATIGYYVAGIESIVLLFLLTSFMALIPFLGAASVWVPCCLWLAFVQDNLPAAIGLGIYGMVVVSMVDNIIKPLVLKGQSNLHPLLALLSVLGGVQVFGPIGILMGPMIVVFLQTLLEILNRELLHMDSQHPDSNVKPDTIAVR</sequence>
<evidence type="ECO:0000256" key="5">
    <source>
        <dbReference type="ARBA" id="ARBA00023136"/>
    </source>
</evidence>
<evidence type="ECO:0000256" key="4">
    <source>
        <dbReference type="ARBA" id="ARBA00022989"/>
    </source>
</evidence>
<feature type="transmembrane region" description="Helical" evidence="7">
    <location>
        <begin position="302"/>
        <end position="324"/>
    </location>
</feature>
<accession>A0A517LYR7</accession>
<organism evidence="8 9">
    <name type="scientific">Rosistilla ulvae</name>
    <dbReference type="NCBI Taxonomy" id="1930277"/>
    <lineage>
        <taxon>Bacteria</taxon>
        <taxon>Pseudomonadati</taxon>
        <taxon>Planctomycetota</taxon>
        <taxon>Planctomycetia</taxon>
        <taxon>Pirellulales</taxon>
        <taxon>Pirellulaceae</taxon>
        <taxon>Rosistilla</taxon>
    </lineage>
</organism>
<evidence type="ECO:0000313" key="8">
    <source>
        <dbReference type="EMBL" id="QDS87770.1"/>
    </source>
</evidence>
<keyword evidence="3 7" id="KW-0812">Transmembrane</keyword>
<feature type="coiled-coil region" evidence="6">
    <location>
        <begin position="146"/>
        <end position="173"/>
    </location>
</feature>
<dbReference type="RefSeq" id="WP_218934697.1">
    <property type="nucleotide sequence ID" value="NZ_CP036261.1"/>
</dbReference>
<reference evidence="8 9" key="1">
    <citation type="submission" date="2019-02" db="EMBL/GenBank/DDBJ databases">
        <title>Deep-cultivation of Planctomycetes and their phenomic and genomic characterization uncovers novel biology.</title>
        <authorList>
            <person name="Wiegand S."/>
            <person name="Jogler M."/>
            <person name="Boedeker C."/>
            <person name="Pinto D."/>
            <person name="Vollmers J."/>
            <person name="Rivas-Marin E."/>
            <person name="Kohn T."/>
            <person name="Peeters S.H."/>
            <person name="Heuer A."/>
            <person name="Rast P."/>
            <person name="Oberbeckmann S."/>
            <person name="Bunk B."/>
            <person name="Jeske O."/>
            <person name="Meyerdierks A."/>
            <person name="Storesund J.E."/>
            <person name="Kallscheuer N."/>
            <person name="Luecker S."/>
            <person name="Lage O.M."/>
            <person name="Pohl T."/>
            <person name="Merkel B.J."/>
            <person name="Hornburger P."/>
            <person name="Mueller R.-W."/>
            <person name="Bruemmer F."/>
            <person name="Labrenz M."/>
            <person name="Spormann A.M."/>
            <person name="Op den Camp H."/>
            <person name="Overmann J."/>
            <person name="Amann R."/>
            <person name="Jetten M.S.M."/>
            <person name="Mascher T."/>
            <person name="Medema M.H."/>
            <person name="Devos D.P."/>
            <person name="Kaster A.-K."/>
            <person name="Ovreas L."/>
            <person name="Rohde M."/>
            <person name="Galperin M.Y."/>
            <person name="Jogler C."/>
        </authorList>
    </citation>
    <scope>NUCLEOTIDE SEQUENCE [LARGE SCALE GENOMIC DNA]</scope>
    <source>
        <strain evidence="8 9">EC9</strain>
    </source>
</reference>
<evidence type="ECO:0000256" key="3">
    <source>
        <dbReference type="ARBA" id="ARBA00022692"/>
    </source>
</evidence>
<feature type="transmembrane region" description="Helical" evidence="7">
    <location>
        <begin position="462"/>
        <end position="488"/>
    </location>
</feature>
<comment type="subcellular location">
    <subcellularLocation>
        <location evidence="1">Membrane</location>
        <topology evidence="1">Multi-pass membrane protein</topology>
    </subcellularLocation>
</comment>
<dbReference type="Pfam" id="PF01594">
    <property type="entry name" value="AI-2E_transport"/>
    <property type="match status" value="1"/>
</dbReference>
<dbReference type="PANTHER" id="PTHR21716:SF4">
    <property type="entry name" value="TRANSMEMBRANE PROTEIN 245"/>
    <property type="match status" value="1"/>
</dbReference>
<feature type="transmembrane region" description="Helical" evidence="7">
    <location>
        <begin position="423"/>
        <end position="442"/>
    </location>
</feature>
<keyword evidence="4 7" id="KW-1133">Transmembrane helix</keyword>
<dbReference type="EMBL" id="CP036261">
    <property type="protein sequence ID" value="QDS87770.1"/>
    <property type="molecule type" value="Genomic_DNA"/>
</dbReference>
<comment type="similarity">
    <text evidence="2">Belongs to the autoinducer-2 exporter (AI-2E) (TC 2.A.86) family.</text>
</comment>
<gene>
    <name evidence="8" type="ORF">EC9_19520</name>
</gene>
<proteinExistence type="inferred from homology"/>
<keyword evidence="6" id="KW-0175">Coiled coil</keyword>
<name>A0A517LYR7_9BACT</name>
<keyword evidence="9" id="KW-1185">Reference proteome</keyword>
<dbReference type="AlphaFoldDB" id="A0A517LYR7"/>
<evidence type="ECO:0000313" key="9">
    <source>
        <dbReference type="Proteomes" id="UP000319557"/>
    </source>
</evidence>
<keyword evidence="5 7" id="KW-0472">Membrane</keyword>
<evidence type="ECO:0000256" key="6">
    <source>
        <dbReference type="SAM" id="Coils"/>
    </source>
</evidence>